<comment type="caution">
    <text evidence="1">The sequence shown here is derived from an EMBL/GenBank/DDBJ whole genome shotgun (WGS) entry which is preliminary data.</text>
</comment>
<evidence type="ECO:0000313" key="1">
    <source>
        <dbReference type="EMBL" id="KAJ1677192.1"/>
    </source>
</evidence>
<organism evidence="1 2">
    <name type="scientific">Spiromyces aspiralis</name>
    <dbReference type="NCBI Taxonomy" id="68401"/>
    <lineage>
        <taxon>Eukaryota</taxon>
        <taxon>Fungi</taxon>
        <taxon>Fungi incertae sedis</taxon>
        <taxon>Zoopagomycota</taxon>
        <taxon>Kickxellomycotina</taxon>
        <taxon>Kickxellomycetes</taxon>
        <taxon>Kickxellales</taxon>
        <taxon>Kickxellaceae</taxon>
        <taxon>Spiromyces</taxon>
    </lineage>
</organism>
<gene>
    <name evidence="1" type="ORF">EV182_006683</name>
</gene>
<name>A0ACC1HLX2_9FUNG</name>
<dbReference type="EMBL" id="JAMZIH010002835">
    <property type="protein sequence ID" value="KAJ1677192.1"/>
    <property type="molecule type" value="Genomic_DNA"/>
</dbReference>
<accession>A0ACC1HLX2</accession>
<feature type="non-terminal residue" evidence="1">
    <location>
        <position position="54"/>
    </location>
</feature>
<proteinExistence type="predicted"/>
<keyword evidence="2" id="KW-1185">Reference proteome</keyword>
<sequence length="54" mass="5962">PNEFRTRAQARPTESAPTNKLAVDQVTQTIDALTHDQKMQFLAQIKASHGLSKA</sequence>
<feature type="non-terminal residue" evidence="1">
    <location>
        <position position="1"/>
    </location>
</feature>
<reference evidence="1" key="1">
    <citation type="submission" date="2022-06" db="EMBL/GenBank/DDBJ databases">
        <title>Phylogenomic reconstructions and comparative analyses of Kickxellomycotina fungi.</title>
        <authorList>
            <person name="Reynolds N.K."/>
            <person name="Stajich J.E."/>
            <person name="Barry K."/>
            <person name="Grigoriev I.V."/>
            <person name="Crous P."/>
            <person name="Smith M.E."/>
        </authorList>
    </citation>
    <scope>NUCLEOTIDE SEQUENCE</scope>
    <source>
        <strain evidence="1">RSA 2271</strain>
    </source>
</reference>
<protein>
    <submittedName>
        <fullName evidence="1">Uncharacterized protein</fullName>
    </submittedName>
</protein>
<evidence type="ECO:0000313" key="2">
    <source>
        <dbReference type="Proteomes" id="UP001145114"/>
    </source>
</evidence>
<dbReference type="Proteomes" id="UP001145114">
    <property type="component" value="Unassembled WGS sequence"/>
</dbReference>